<organism evidence="1 2">
    <name type="scientific">Araneus ventricosus</name>
    <name type="common">Orbweaver spider</name>
    <name type="synonym">Epeira ventricosa</name>
    <dbReference type="NCBI Taxonomy" id="182803"/>
    <lineage>
        <taxon>Eukaryota</taxon>
        <taxon>Metazoa</taxon>
        <taxon>Ecdysozoa</taxon>
        <taxon>Arthropoda</taxon>
        <taxon>Chelicerata</taxon>
        <taxon>Arachnida</taxon>
        <taxon>Araneae</taxon>
        <taxon>Araneomorphae</taxon>
        <taxon>Entelegynae</taxon>
        <taxon>Araneoidea</taxon>
        <taxon>Araneidae</taxon>
        <taxon>Araneus</taxon>
    </lineage>
</organism>
<comment type="caution">
    <text evidence="1">The sequence shown here is derived from an EMBL/GenBank/DDBJ whole genome shotgun (WGS) entry which is preliminary data.</text>
</comment>
<gene>
    <name evidence="1" type="ORF">AVEN_221288_1</name>
</gene>
<evidence type="ECO:0000313" key="1">
    <source>
        <dbReference type="EMBL" id="GBL85050.1"/>
    </source>
</evidence>
<keyword evidence="2" id="KW-1185">Reference proteome</keyword>
<evidence type="ECO:0000313" key="2">
    <source>
        <dbReference type="Proteomes" id="UP000499080"/>
    </source>
</evidence>
<accession>A0A4Y2AYV3</accession>
<dbReference type="EMBL" id="BGPR01000041">
    <property type="protein sequence ID" value="GBL85050.1"/>
    <property type="molecule type" value="Genomic_DNA"/>
</dbReference>
<proteinExistence type="predicted"/>
<protein>
    <submittedName>
        <fullName evidence="1">Uncharacterized protein</fullName>
    </submittedName>
</protein>
<dbReference type="Proteomes" id="UP000499080">
    <property type="component" value="Unassembled WGS sequence"/>
</dbReference>
<dbReference type="AlphaFoldDB" id="A0A4Y2AYV3"/>
<sequence>MKLIASHEYNGTENEVNMMLKAFNLTGYFVSNQFLCMKFAVIKMKLLVSHKRNGTENEVKMISNTFTLTWAGAYYKRATHVLPSHARLLNDCWYDRSWEIKSES</sequence>
<reference evidence="1 2" key="1">
    <citation type="journal article" date="2019" name="Sci. Rep.">
        <title>Orb-weaving spider Araneus ventricosus genome elucidates the spidroin gene catalogue.</title>
        <authorList>
            <person name="Kono N."/>
            <person name="Nakamura H."/>
            <person name="Ohtoshi R."/>
            <person name="Moran D.A.P."/>
            <person name="Shinohara A."/>
            <person name="Yoshida Y."/>
            <person name="Fujiwara M."/>
            <person name="Mori M."/>
            <person name="Tomita M."/>
            <person name="Arakawa K."/>
        </authorList>
    </citation>
    <scope>NUCLEOTIDE SEQUENCE [LARGE SCALE GENOMIC DNA]</scope>
</reference>
<name>A0A4Y2AYV3_ARAVE</name>